<gene>
    <name evidence="3" type="ORF">AACH00_03870</name>
</gene>
<comment type="caution">
    <text evidence="3">The sequence shown here is derived from an EMBL/GenBank/DDBJ whole genome shotgun (WGS) entry which is preliminary data.</text>
</comment>
<name>A0ABU9C4E3_9BURK</name>
<dbReference type="InterPro" id="IPR008972">
    <property type="entry name" value="Cupredoxin"/>
</dbReference>
<dbReference type="EMBL" id="JBBUTI010000002">
    <property type="protein sequence ID" value="MEK8045482.1"/>
    <property type="molecule type" value="Genomic_DNA"/>
</dbReference>
<keyword evidence="4" id="KW-1185">Reference proteome</keyword>
<protein>
    <submittedName>
        <fullName evidence="3">Plastocyanin</fullName>
    </submittedName>
</protein>
<sequence length="211" mass="22121">MNRQTRLLASGLALGWSLLASASAATLTVRVVDASGQPVPDVAVVVRSPGLAPRVAAMAPVEITQQGMRFVPAVSVVTPGTKVRFTNRDSFDHHVKGSQAQVFEYRIAGSDAGSTKPSSSPEVVIEGGPGPVTLGCLLHSRMQGSLYVTDSPWHGISGADGSVQLANVPDGALQVVVWHPQQFIEQPAVPVQVAGATRLSVSLNFTPRARR</sequence>
<evidence type="ECO:0000313" key="3">
    <source>
        <dbReference type="EMBL" id="MEK8045482.1"/>
    </source>
</evidence>
<dbReference type="Proteomes" id="UP001379945">
    <property type="component" value="Unassembled WGS sequence"/>
</dbReference>
<evidence type="ECO:0000256" key="2">
    <source>
        <dbReference type="SAM" id="SignalP"/>
    </source>
</evidence>
<comment type="subcellular location">
    <subcellularLocation>
        <location evidence="1">Periplasm</location>
    </subcellularLocation>
</comment>
<accession>A0ABU9C4E3</accession>
<proteinExistence type="predicted"/>
<keyword evidence="2" id="KW-0732">Signal</keyword>
<dbReference type="Gene3D" id="2.60.40.420">
    <property type="entry name" value="Cupredoxins - blue copper proteins"/>
    <property type="match status" value="1"/>
</dbReference>
<reference evidence="3 4" key="1">
    <citation type="submission" date="2024-04" db="EMBL/GenBank/DDBJ databases">
        <title>Novel species of the genus Ideonella isolated from streams.</title>
        <authorList>
            <person name="Lu H."/>
        </authorList>
    </citation>
    <scope>NUCLEOTIDE SEQUENCE [LARGE SCALE GENOMIC DNA]</scope>
    <source>
        <strain evidence="3 4">LYT19W</strain>
    </source>
</reference>
<feature type="signal peptide" evidence="2">
    <location>
        <begin position="1"/>
        <end position="22"/>
    </location>
</feature>
<organism evidence="3 4">
    <name type="scientific">Ideonella margarita</name>
    <dbReference type="NCBI Taxonomy" id="2984191"/>
    <lineage>
        <taxon>Bacteria</taxon>
        <taxon>Pseudomonadati</taxon>
        <taxon>Pseudomonadota</taxon>
        <taxon>Betaproteobacteria</taxon>
        <taxon>Burkholderiales</taxon>
        <taxon>Sphaerotilaceae</taxon>
        <taxon>Ideonella</taxon>
    </lineage>
</organism>
<evidence type="ECO:0000256" key="1">
    <source>
        <dbReference type="ARBA" id="ARBA00004418"/>
    </source>
</evidence>
<dbReference type="SUPFAM" id="SSF49503">
    <property type="entry name" value="Cupredoxins"/>
    <property type="match status" value="1"/>
</dbReference>
<dbReference type="RefSeq" id="WP_341397668.1">
    <property type="nucleotide sequence ID" value="NZ_JBBUTI010000002.1"/>
</dbReference>
<feature type="chain" id="PRO_5046317041" evidence="2">
    <location>
        <begin position="23"/>
        <end position="211"/>
    </location>
</feature>
<evidence type="ECO:0000313" key="4">
    <source>
        <dbReference type="Proteomes" id="UP001379945"/>
    </source>
</evidence>